<comment type="subunit">
    <text evidence="3">Homodimer.</text>
</comment>
<evidence type="ECO:0000256" key="4">
    <source>
        <dbReference type="ARBA" id="ARBA00022490"/>
    </source>
</evidence>
<evidence type="ECO:0000256" key="7">
    <source>
        <dbReference type="ARBA" id="ARBA00023015"/>
    </source>
</evidence>
<keyword evidence="4" id="KW-0963">Cytoplasm</keyword>
<dbReference type="InterPro" id="IPR036388">
    <property type="entry name" value="WH-like_DNA-bd_sf"/>
</dbReference>
<dbReference type="InterPro" id="IPR036390">
    <property type="entry name" value="WH_DNA-bd_sf"/>
</dbReference>
<dbReference type="Proteomes" id="UP001296706">
    <property type="component" value="Unassembled WGS sequence"/>
</dbReference>
<dbReference type="SMART" id="SM00899">
    <property type="entry name" value="FeoA"/>
    <property type="match status" value="1"/>
</dbReference>
<dbReference type="SUPFAM" id="SSF46785">
    <property type="entry name" value="Winged helix' DNA-binding domain"/>
    <property type="match status" value="1"/>
</dbReference>
<evidence type="ECO:0000256" key="11">
    <source>
        <dbReference type="ARBA" id="ARBA00023211"/>
    </source>
</evidence>
<dbReference type="PROSITE" id="PS50944">
    <property type="entry name" value="HTH_DTXR"/>
    <property type="match status" value="1"/>
</dbReference>
<keyword evidence="9" id="KW-0010">Activator</keyword>
<comment type="caution">
    <text evidence="15">The sequence shown here is derived from an EMBL/GenBank/DDBJ whole genome shotgun (WGS) entry which is preliminary data.</text>
</comment>
<evidence type="ECO:0000313" key="16">
    <source>
        <dbReference type="Proteomes" id="UP001296706"/>
    </source>
</evidence>
<gene>
    <name evidence="15" type="ORF">HF577_29160</name>
</gene>
<feature type="domain" description="HTH dtxR-type" evidence="14">
    <location>
        <begin position="4"/>
        <end position="65"/>
    </location>
</feature>
<evidence type="ECO:0000256" key="2">
    <source>
        <dbReference type="ARBA" id="ARBA00007871"/>
    </source>
</evidence>
<feature type="region of interest" description="Disordered" evidence="13">
    <location>
        <begin position="120"/>
        <end position="141"/>
    </location>
</feature>
<evidence type="ECO:0000313" key="15">
    <source>
        <dbReference type="EMBL" id="NMH81150.1"/>
    </source>
</evidence>
<dbReference type="PANTHER" id="PTHR33238">
    <property type="entry name" value="IRON (METAL) DEPENDENT REPRESSOR, DTXR FAMILY"/>
    <property type="match status" value="1"/>
</dbReference>
<keyword evidence="7" id="KW-0805">Transcription regulation</keyword>
<dbReference type="SMART" id="SM00529">
    <property type="entry name" value="HTH_DTXR"/>
    <property type="match status" value="1"/>
</dbReference>
<evidence type="ECO:0000256" key="12">
    <source>
        <dbReference type="ARBA" id="ARBA00032593"/>
    </source>
</evidence>
<accession>A0ABX1RL91</accession>
<evidence type="ECO:0000256" key="3">
    <source>
        <dbReference type="ARBA" id="ARBA00011738"/>
    </source>
</evidence>
<evidence type="ECO:0000256" key="13">
    <source>
        <dbReference type="SAM" id="MobiDB-lite"/>
    </source>
</evidence>
<evidence type="ECO:0000256" key="6">
    <source>
        <dbReference type="ARBA" id="ARBA00023004"/>
    </source>
</evidence>
<dbReference type="Gene3D" id="2.30.30.90">
    <property type="match status" value="1"/>
</dbReference>
<keyword evidence="5" id="KW-0678">Repressor</keyword>
<dbReference type="InterPro" id="IPR050536">
    <property type="entry name" value="DtxR_MntR_Metal-Reg"/>
</dbReference>
<dbReference type="InterPro" id="IPR001367">
    <property type="entry name" value="Fe_dep_repressor"/>
</dbReference>
<proteinExistence type="inferred from homology"/>
<keyword evidence="11" id="KW-0464">Manganese</keyword>
<dbReference type="InterPro" id="IPR022689">
    <property type="entry name" value="Iron_dep_repressor"/>
</dbReference>
<dbReference type="PANTHER" id="PTHR33238:SF11">
    <property type="entry name" value="TRANSCRIPTIONAL REGULATOR MNTR"/>
    <property type="match status" value="1"/>
</dbReference>
<dbReference type="EMBL" id="JAAXKY010000132">
    <property type="protein sequence ID" value="NMH81150.1"/>
    <property type="molecule type" value="Genomic_DNA"/>
</dbReference>
<evidence type="ECO:0000256" key="9">
    <source>
        <dbReference type="ARBA" id="ARBA00023159"/>
    </source>
</evidence>
<evidence type="ECO:0000259" key="14">
    <source>
        <dbReference type="PROSITE" id="PS50944"/>
    </source>
</evidence>
<comment type="similarity">
    <text evidence="2">Belongs to the DtxR/MntR family.</text>
</comment>
<keyword evidence="6" id="KW-0408">Iron</keyword>
<dbReference type="Gene3D" id="1.10.60.10">
    <property type="entry name" value="Iron dependent repressor, metal binding and dimerisation domain"/>
    <property type="match status" value="1"/>
</dbReference>
<dbReference type="InterPro" id="IPR038157">
    <property type="entry name" value="FeoA_core_dom"/>
</dbReference>
<dbReference type="InterPro" id="IPR007167">
    <property type="entry name" value="Fe-transptr_FeoA-like"/>
</dbReference>
<dbReference type="SUPFAM" id="SSF50037">
    <property type="entry name" value="C-terminal domain of transcriptional repressors"/>
    <property type="match status" value="1"/>
</dbReference>
<evidence type="ECO:0000256" key="10">
    <source>
        <dbReference type="ARBA" id="ARBA00023163"/>
    </source>
</evidence>
<dbReference type="InterPro" id="IPR008988">
    <property type="entry name" value="Transcriptional_repressor_C"/>
</dbReference>
<organism evidence="15 16">
    <name type="scientific">Pseudonocardia xinjiangensis</name>
    <dbReference type="NCBI Taxonomy" id="75289"/>
    <lineage>
        <taxon>Bacteria</taxon>
        <taxon>Bacillati</taxon>
        <taxon>Actinomycetota</taxon>
        <taxon>Actinomycetes</taxon>
        <taxon>Pseudonocardiales</taxon>
        <taxon>Pseudonocardiaceae</taxon>
        <taxon>Pseudonocardia</taxon>
    </lineage>
</organism>
<evidence type="ECO:0000256" key="5">
    <source>
        <dbReference type="ARBA" id="ARBA00022491"/>
    </source>
</evidence>
<comment type="subcellular location">
    <subcellularLocation>
        <location evidence="1">Cytoplasm</location>
    </subcellularLocation>
</comment>
<sequence>MVTMSRATEDYLKTIFNLAHRAEPVTASLLAHELGVSSPSVSAMVKRLEDGELLTRPDHRLLQLTPTGERAALRVVRRHRLLETFLARMLDVPWDEVHAEAELLEHALSERLEERIDAALGHPTHDPHGDPIPPRDGPHEEDWGEALAAVPPGRRFRVERVSDRDSAALRYLGDLGVLPGVVVTVEEQAPFGGPRWVRVGDERHPLGEPLTHLVHGHVVGGDAS</sequence>
<keyword evidence="10" id="KW-0804">Transcription</keyword>
<evidence type="ECO:0000256" key="1">
    <source>
        <dbReference type="ARBA" id="ARBA00004496"/>
    </source>
</evidence>
<dbReference type="SUPFAM" id="SSF47979">
    <property type="entry name" value="Iron-dependent repressor protein, dimerization domain"/>
    <property type="match status" value="1"/>
</dbReference>
<keyword evidence="16" id="KW-1185">Reference proteome</keyword>
<dbReference type="Pfam" id="PF01325">
    <property type="entry name" value="Fe_dep_repress"/>
    <property type="match status" value="1"/>
</dbReference>
<evidence type="ECO:0000256" key="8">
    <source>
        <dbReference type="ARBA" id="ARBA00023125"/>
    </source>
</evidence>
<keyword evidence="8" id="KW-0238">DNA-binding</keyword>
<dbReference type="InterPro" id="IPR036421">
    <property type="entry name" value="Fe_dep_repressor_sf"/>
</dbReference>
<protein>
    <recommendedName>
        <fullName evidence="12">Manganese transport regulator</fullName>
    </recommendedName>
</protein>
<name>A0ABX1RL91_9PSEU</name>
<dbReference type="InterPro" id="IPR022687">
    <property type="entry name" value="HTH_DTXR"/>
</dbReference>
<reference evidence="15 16" key="1">
    <citation type="submission" date="2020-04" db="EMBL/GenBank/DDBJ databases">
        <authorList>
            <person name="Klaysubun C."/>
            <person name="Duangmal K."/>
            <person name="Lipun K."/>
        </authorList>
    </citation>
    <scope>NUCLEOTIDE SEQUENCE [LARGE SCALE GENOMIC DNA]</scope>
    <source>
        <strain evidence="15 16">JCM 11839</strain>
    </source>
</reference>
<feature type="compositionally biased region" description="Basic and acidic residues" evidence="13">
    <location>
        <begin position="120"/>
        <end position="129"/>
    </location>
</feature>
<dbReference type="RefSeq" id="WP_169399191.1">
    <property type="nucleotide sequence ID" value="NZ_BAAAJH010000014.1"/>
</dbReference>
<dbReference type="Gene3D" id="1.10.10.10">
    <property type="entry name" value="Winged helix-like DNA-binding domain superfamily/Winged helix DNA-binding domain"/>
    <property type="match status" value="1"/>
</dbReference>
<dbReference type="Pfam" id="PF04023">
    <property type="entry name" value="FeoA"/>
    <property type="match status" value="1"/>
</dbReference>
<dbReference type="Pfam" id="PF02742">
    <property type="entry name" value="Fe_dep_repr_C"/>
    <property type="match status" value="1"/>
</dbReference>